<dbReference type="InterPro" id="IPR043993">
    <property type="entry name" value="T4SS_pilin"/>
</dbReference>
<feature type="chain" id="PRO_5009532924" evidence="2">
    <location>
        <begin position="31"/>
        <end position="137"/>
    </location>
</feature>
<organism evidence="3 4">
    <name type="scientific">Candidatus Uhrbacteria bacterium RIFCSPHIGHO2_02_FULL_53_13</name>
    <dbReference type="NCBI Taxonomy" id="1802389"/>
    <lineage>
        <taxon>Bacteria</taxon>
        <taxon>Candidatus Uhriibacteriota</taxon>
    </lineage>
</organism>
<evidence type="ECO:0000256" key="1">
    <source>
        <dbReference type="SAM" id="Phobius"/>
    </source>
</evidence>
<evidence type="ECO:0000313" key="3">
    <source>
        <dbReference type="EMBL" id="OGL70502.1"/>
    </source>
</evidence>
<evidence type="ECO:0000256" key="2">
    <source>
        <dbReference type="SAM" id="SignalP"/>
    </source>
</evidence>
<dbReference type="STRING" id="1802389.A3C17_03995"/>
<name>A0A1F7TX12_9BACT</name>
<accession>A0A1F7TX12</accession>
<feature type="signal peptide" evidence="2">
    <location>
        <begin position="1"/>
        <end position="30"/>
    </location>
</feature>
<keyword evidence="1" id="KW-1133">Transmembrane helix</keyword>
<comment type="caution">
    <text evidence="3">The sequence shown here is derived from an EMBL/GenBank/DDBJ whole genome shotgun (WGS) entry which is preliminary data.</text>
</comment>
<keyword evidence="2" id="KW-0732">Signal</keyword>
<gene>
    <name evidence="3" type="ORF">A3C17_03995</name>
</gene>
<dbReference type="Proteomes" id="UP000177097">
    <property type="component" value="Unassembled WGS sequence"/>
</dbReference>
<feature type="transmembrane region" description="Helical" evidence="1">
    <location>
        <begin position="66"/>
        <end position="90"/>
    </location>
</feature>
<feature type="transmembrane region" description="Helical" evidence="1">
    <location>
        <begin position="111"/>
        <end position="131"/>
    </location>
</feature>
<dbReference type="EMBL" id="MGDX01000029">
    <property type="protein sequence ID" value="OGL70502.1"/>
    <property type="molecule type" value="Genomic_DNA"/>
</dbReference>
<proteinExistence type="predicted"/>
<dbReference type="Pfam" id="PF18895">
    <property type="entry name" value="T4SS_pilin"/>
    <property type="match status" value="1"/>
</dbReference>
<evidence type="ECO:0000313" key="4">
    <source>
        <dbReference type="Proteomes" id="UP000177097"/>
    </source>
</evidence>
<protein>
    <submittedName>
        <fullName evidence="3">Uncharacterized protein</fullName>
    </submittedName>
</protein>
<reference evidence="3 4" key="1">
    <citation type="journal article" date="2016" name="Nat. Commun.">
        <title>Thousands of microbial genomes shed light on interconnected biogeochemical processes in an aquifer system.</title>
        <authorList>
            <person name="Anantharaman K."/>
            <person name="Brown C.T."/>
            <person name="Hug L.A."/>
            <person name="Sharon I."/>
            <person name="Castelle C.J."/>
            <person name="Probst A.J."/>
            <person name="Thomas B.C."/>
            <person name="Singh A."/>
            <person name="Wilkins M.J."/>
            <person name="Karaoz U."/>
            <person name="Brodie E.L."/>
            <person name="Williams K.H."/>
            <person name="Hubbard S.S."/>
            <person name="Banfield J.F."/>
        </authorList>
    </citation>
    <scope>NUCLEOTIDE SEQUENCE [LARGE SCALE GENOMIC DNA]</scope>
</reference>
<keyword evidence="1" id="KW-0812">Transmembrane</keyword>
<keyword evidence="1" id="KW-0472">Membrane</keyword>
<dbReference type="AlphaFoldDB" id="A0A1F7TX12"/>
<sequence>MTQTKSFVIGTLASLLMIGGALSLTLPVQAQFSPGDPTGALEETVDDTSLTGGDEDSQIFNIIGRIINIVLGLLGIVFFIYVVWAGFIWMTASGDTTKVKKATDMLTQGTIGLVIILAAYAISNFAVAQLLTATQAA</sequence>